<dbReference type="RefSeq" id="WP_079565405.1">
    <property type="nucleotide sequence ID" value="NZ_LT670818.1"/>
</dbReference>
<feature type="transmembrane region" description="Helical" evidence="9">
    <location>
        <begin position="134"/>
        <end position="155"/>
    </location>
</feature>
<sequence>MLRILSAVPKITVTALIILAIVNLLVGVTLRYFVGAITDWLDVDPVPFTWVEEVGELSLAWLTLIGAAIGIQSRSHFTLAVFVHRLPETAQLWIHRFNHALIAGVGALVAWYGFKLCLLNRTLMTPGLQINLAWLYASAAAGGILIAVYGLAVMISPLPQDEPQH</sequence>
<evidence type="ECO:0000256" key="3">
    <source>
        <dbReference type="ARBA" id="ARBA00022475"/>
    </source>
</evidence>
<dbReference type="GO" id="GO:0005886">
    <property type="term" value="C:plasma membrane"/>
    <property type="evidence" value="ECO:0007669"/>
    <property type="project" value="UniProtKB-SubCell"/>
</dbReference>
<dbReference type="GO" id="GO:0015740">
    <property type="term" value="P:C4-dicarboxylate transport"/>
    <property type="evidence" value="ECO:0007669"/>
    <property type="project" value="TreeGrafter"/>
</dbReference>
<reference evidence="11 12" key="1">
    <citation type="submission" date="2016-11" db="EMBL/GenBank/DDBJ databases">
        <authorList>
            <person name="Jaros S."/>
            <person name="Januszkiewicz K."/>
            <person name="Wedrychowicz H."/>
        </authorList>
    </citation>
    <scope>NUCLEOTIDE SEQUENCE [LARGE SCALE GENOMIC DNA]</scope>
    <source>
        <strain evidence="11 12">GAS242</strain>
    </source>
</reference>
<dbReference type="OrthoDB" id="4964541at2"/>
<dbReference type="EMBL" id="LT670818">
    <property type="protein sequence ID" value="SHG26321.1"/>
    <property type="molecule type" value="Genomic_DNA"/>
</dbReference>
<evidence type="ECO:0000313" key="12">
    <source>
        <dbReference type="Proteomes" id="UP000190675"/>
    </source>
</evidence>
<keyword evidence="2 9" id="KW-0813">Transport</keyword>
<name>A0A1M5IDJ5_9BRAD</name>
<evidence type="ECO:0000313" key="11">
    <source>
        <dbReference type="EMBL" id="SHG26321.1"/>
    </source>
</evidence>
<comment type="function">
    <text evidence="9">Part of the tripartite ATP-independent periplasmic (TRAP) transport system.</text>
</comment>
<keyword evidence="6 9" id="KW-1133">Transmembrane helix</keyword>
<keyword evidence="5 9" id="KW-0812">Transmembrane</keyword>
<evidence type="ECO:0000256" key="6">
    <source>
        <dbReference type="ARBA" id="ARBA00022989"/>
    </source>
</evidence>
<comment type="similarity">
    <text evidence="8 9">Belongs to the TRAP transporter small permease family.</text>
</comment>
<dbReference type="GO" id="GO:0022857">
    <property type="term" value="F:transmembrane transporter activity"/>
    <property type="evidence" value="ECO:0007669"/>
    <property type="project" value="UniProtKB-UniRule"/>
</dbReference>
<comment type="caution">
    <text evidence="9">Lacks conserved residue(s) required for the propagation of feature annotation.</text>
</comment>
<protein>
    <recommendedName>
        <fullName evidence="9">TRAP transporter small permease protein</fullName>
    </recommendedName>
</protein>
<evidence type="ECO:0000256" key="2">
    <source>
        <dbReference type="ARBA" id="ARBA00022448"/>
    </source>
</evidence>
<feature type="domain" description="Tripartite ATP-independent periplasmic transporters DctQ component" evidence="10">
    <location>
        <begin position="26"/>
        <end position="156"/>
    </location>
</feature>
<dbReference type="Pfam" id="PF04290">
    <property type="entry name" value="DctQ"/>
    <property type="match status" value="1"/>
</dbReference>
<keyword evidence="4 9" id="KW-0997">Cell inner membrane</keyword>
<comment type="subunit">
    <text evidence="9">The complex comprises the extracytoplasmic solute receptor protein and the two transmembrane proteins.</text>
</comment>
<evidence type="ECO:0000256" key="7">
    <source>
        <dbReference type="ARBA" id="ARBA00023136"/>
    </source>
</evidence>
<dbReference type="InterPro" id="IPR007387">
    <property type="entry name" value="TRAP_DctQ"/>
</dbReference>
<feature type="transmembrane region" description="Helical" evidence="9">
    <location>
        <begin position="12"/>
        <end position="34"/>
    </location>
</feature>
<dbReference type="Proteomes" id="UP000190675">
    <property type="component" value="Chromosome I"/>
</dbReference>
<evidence type="ECO:0000256" key="9">
    <source>
        <dbReference type="RuleBase" id="RU369079"/>
    </source>
</evidence>
<dbReference type="InterPro" id="IPR055348">
    <property type="entry name" value="DctQ"/>
</dbReference>
<dbReference type="PANTHER" id="PTHR35011:SF5">
    <property type="entry name" value="SIALIC ACID TRAP TRANSPORTER SMALL PERMEASE PROTEIN SIAQ"/>
    <property type="match status" value="1"/>
</dbReference>
<gene>
    <name evidence="11" type="ORF">SAMN05444169_1493</name>
</gene>
<dbReference type="AlphaFoldDB" id="A0A1M5IDJ5"/>
<keyword evidence="3" id="KW-1003">Cell membrane</keyword>
<comment type="subcellular location">
    <subcellularLocation>
        <location evidence="1 9">Cell inner membrane</location>
        <topology evidence="1 9">Multi-pass membrane protein</topology>
    </subcellularLocation>
</comment>
<dbReference type="PANTHER" id="PTHR35011">
    <property type="entry name" value="2,3-DIKETO-L-GULONATE TRAP TRANSPORTER SMALL PERMEASE PROTEIN YIAM"/>
    <property type="match status" value="1"/>
</dbReference>
<evidence type="ECO:0000256" key="8">
    <source>
        <dbReference type="ARBA" id="ARBA00038436"/>
    </source>
</evidence>
<accession>A0A1M5IDJ5</accession>
<proteinExistence type="inferred from homology"/>
<feature type="transmembrane region" description="Helical" evidence="9">
    <location>
        <begin position="92"/>
        <end position="114"/>
    </location>
</feature>
<evidence type="ECO:0000256" key="5">
    <source>
        <dbReference type="ARBA" id="ARBA00022692"/>
    </source>
</evidence>
<organism evidence="11 12">
    <name type="scientific">Bradyrhizobium erythrophlei</name>
    <dbReference type="NCBI Taxonomy" id="1437360"/>
    <lineage>
        <taxon>Bacteria</taxon>
        <taxon>Pseudomonadati</taxon>
        <taxon>Pseudomonadota</taxon>
        <taxon>Alphaproteobacteria</taxon>
        <taxon>Hyphomicrobiales</taxon>
        <taxon>Nitrobacteraceae</taxon>
        <taxon>Bradyrhizobium</taxon>
    </lineage>
</organism>
<evidence type="ECO:0000256" key="1">
    <source>
        <dbReference type="ARBA" id="ARBA00004429"/>
    </source>
</evidence>
<evidence type="ECO:0000256" key="4">
    <source>
        <dbReference type="ARBA" id="ARBA00022519"/>
    </source>
</evidence>
<keyword evidence="7 9" id="KW-0472">Membrane</keyword>
<evidence type="ECO:0000259" key="10">
    <source>
        <dbReference type="Pfam" id="PF04290"/>
    </source>
</evidence>